<name>B5CSI0_9FIRM</name>
<dbReference type="AlphaFoldDB" id="B5CSI0"/>
<dbReference type="HOGENOM" id="CLU_3204893_0_0_9"/>
<protein>
    <submittedName>
        <fullName evidence="1">Uncharacterized protein</fullName>
    </submittedName>
</protein>
<accession>B5CSI0</accession>
<evidence type="ECO:0000313" key="2">
    <source>
        <dbReference type="Proteomes" id="UP000003254"/>
    </source>
</evidence>
<comment type="caution">
    <text evidence="1">The sequence shown here is derived from an EMBL/GenBank/DDBJ whole genome shotgun (WGS) entry which is preliminary data.</text>
</comment>
<reference evidence="1 2" key="2">
    <citation type="submission" date="2008-08" db="EMBL/GenBank/DDBJ databases">
        <authorList>
            <person name="Fulton L."/>
            <person name="Clifton S."/>
            <person name="Fulton B."/>
            <person name="Xu J."/>
            <person name="Minx P."/>
            <person name="Pepin K.H."/>
            <person name="Johnson M."/>
            <person name="Bhonagiri V."/>
            <person name="Nash W.E."/>
            <person name="Mardis E.R."/>
            <person name="Wilson R.K."/>
        </authorList>
    </citation>
    <scope>NUCLEOTIDE SEQUENCE [LARGE SCALE GENOMIC DNA]</scope>
    <source>
        <strain evidence="1 2">ATCC 29176</strain>
    </source>
</reference>
<sequence>MRSEKPRDWLGYPFGSISCMRRNTPERDFFFEVFEIVSERDFYAF</sequence>
<reference evidence="1 2" key="1">
    <citation type="submission" date="2008-08" db="EMBL/GenBank/DDBJ databases">
        <title>Draft genome sequence of Ruminococcus lactaris ATCC 29176.</title>
        <authorList>
            <person name="Sudarsanam P."/>
            <person name="Ley R."/>
            <person name="Guruge J."/>
            <person name="Turnbaugh P.J."/>
            <person name="Mahowald M."/>
            <person name="Liep D."/>
            <person name="Gordon J."/>
        </authorList>
    </citation>
    <scope>NUCLEOTIDE SEQUENCE [LARGE SCALE GENOMIC DNA]</scope>
    <source>
        <strain evidence="1 2">ATCC 29176</strain>
    </source>
</reference>
<gene>
    <name evidence="1" type="ORF">RUMLAC_02440</name>
</gene>
<dbReference type="PROSITE" id="PS51257">
    <property type="entry name" value="PROKAR_LIPOPROTEIN"/>
    <property type="match status" value="1"/>
</dbReference>
<dbReference type="EMBL" id="ABOU02000050">
    <property type="protein sequence ID" value="EDY31794.1"/>
    <property type="molecule type" value="Genomic_DNA"/>
</dbReference>
<proteinExistence type="predicted"/>
<organism evidence="1 2">
    <name type="scientific">[Ruminococcus] lactaris ATCC 29176</name>
    <dbReference type="NCBI Taxonomy" id="471875"/>
    <lineage>
        <taxon>Bacteria</taxon>
        <taxon>Bacillati</taxon>
        <taxon>Bacillota</taxon>
        <taxon>Clostridia</taxon>
        <taxon>Lachnospirales</taxon>
        <taxon>Lachnospiraceae</taxon>
        <taxon>Mediterraneibacter</taxon>
    </lineage>
</organism>
<evidence type="ECO:0000313" key="1">
    <source>
        <dbReference type="EMBL" id="EDY31794.1"/>
    </source>
</evidence>
<dbReference type="Proteomes" id="UP000003254">
    <property type="component" value="Unassembled WGS sequence"/>
</dbReference>
<keyword evidence="2" id="KW-1185">Reference proteome</keyword>